<evidence type="ECO:0000256" key="2">
    <source>
        <dbReference type="ARBA" id="ARBA00010145"/>
    </source>
</evidence>
<comment type="similarity">
    <text evidence="2">Belongs to the auxin efflux carrier (TC 2.A.69) family.</text>
</comment>
<comment type="caution">
    <text evidence="9">The sequence shown here is derived from an EMBL/GenBank/DDBJ whole genome shotgun (WGS) entry which is preliminary data.</text>
</comment>
<feature type="transmembrane region" description="Helical" evidence="8">
    <location>
        <begin position="170"/>
        <end position="190"/>
    </location>
</feature>
<evidence type="ECO:0000256" key="7">
    <source>
        <dbReference type="ARBA" id="ARBA00023136"/>
    </source>
</evidence>
<name>S3BL32_9BURK</name>
<evidence type="ECO:0000313" key="9">
    <source>
        <dbReference type="EMBL" id="EPE01042.1"/>
    </source>
</evidence>
<dbReference type="GO" id="GO:0055085">
    <property type="term" value="P:transmembrane transport"/>
    <property type="evidence" value="ECO:0007669"/>
    <property type="project" value="InterPro"/>
</dbReference>
<protein>
    <recommendedName>
        <fullName evidence="11">Auxin efflux carrier</fullName>
    </recommendedName>
</protein>
<feature type="transmembrane region" description="Helical" evidence="8">
    <location>
        <begin position="291"/>
        <end position="314"/>
    </location>
</feature>
<feature type="transmembrane region" description="Helical" evidence="8">
    <location>
        <begin position="127"/>
        <end position="149"/>
    </location>
</feature>
<dbReference type="Proteomes" id="UP000014400">
    <property type="component" value="Unassembled WGS sequence"/>
</dbReference>
<evidence type="ECO:0000256" key="6">
    <source>
        <dbReference type="ARBA" id="ARBA00022989"/>
    </source>
</evidence>
<dbReference type="AlphaFoldDB" id="S3BL32"/>
<keyword evidence="3" id="KW-0813">Transport</keyword>
<keyword evidence="5 8" id="KW-0812">Transmembrane</keyword>
<keyword evidence="4" id="KW-1003">Cell membrane</keyword>
<proteinExistence type="inferred from homology"/>
<keyword evidence="6 8" id="KW-1133">Transmembrane helix</keyword>
<dbReference type="InterPro" id="IPR004776">
    <property type="entry name" value="Mem_transp_PIN-like"/>
</dbReference>
<feature type="transmembrane region" description="Helical" evidence="8">
    <location>
        <begin position="202"/>
        <end position="220"/>
    </location>
</feature>
<dbReference type="HOGENOM" id="CLU_056175_2_1_4"/>
<keyword evidence="10" id="KW-1185">Reference proteome</keyword>
<feature type="transmembrane region" description="Helical" evidence="8">
    <location>
        <begin position="6"/>
        <end position="29"/>
    </location>
</feature>
<dbReference type="PANTHER" id="PTHR36838:SF3">
    <property type="entry name" value="TRANSPORTER AUXIN EFFLUX CARRIER EC FAMILY"/>
    <property type="match status" value="1"/>
</dbReference>
<comment type="subcellular location">
    <subcellularLocation>
        <location evidence="1">Cell membrane</location>
        <topology evidence="1">Multi-pass membrane protein</topology>
    </subcellularLocation>
</comment>
<accession>S3BL32</accession>
<dbReference type="EMBL" id="ATCF01000005">
    <property type="protein sequence ID" value="EPE01042.1"/>
    <property type="molecule type" value="Genomic_DNA"/>
</dbReference>
<evidence type="ECO:0000313" key="10">
    <source>
        <dbReference type="Proteomes" id="UP000014400"/>
    </source>
</evidence>
<feature type="transmembrane region" description="Helical" evidence="8">
    <location>
        <begin position="64"/>
        <end position="83"/>
    </location>
</feature>
<evidence type="ECO:0000256" key="4">
    <source>
        <dbReference type="ARBA" id="ARBA00022475"/>
    </source>
</evidence>
<sequence length="317" mass="34063">MQLFLHHVALCAPLFLLVALGWGSVKIGLFTNEVTKALGRFTFRLLMPVMLFKLMSGFADMPPVDWRILIAFFASCTIIYAMGRSFFKHVFKTDAAATTVLAMAGIFGNNVQLGVPIVQVSLGNEAIPAISLIIIFNVLLLWTVAIASVEFGRTGSIGNWRSAAAPMLRVFKNPIVLGILIGSAWSFTGIKLPDFLEKSVELVAMSTTPMCLMVVGMGLAQHSFRAALTKGSIITAVKLVLQPLLVWIIAKILGLGTLETNAVVLMASLPVAINIYLMAQDFKAEEGAASNSIFVSTFLSALTVPLTLTLLGAAPQF</sequence>
<organism evidence="9 10">
    <name type="scientific">Sutterella wadsworthensis HGA0223</name>
    <dbReference type="NCBI Taxonomy" id="1203554"/>
    <lineage>
        <taxon>Bacteria</taxon>
        <taxon>Pseudomonadati</taxon>
        <taxon>Pseudomonadota</taxon>
        <taxon>Betaproteobacteria</taxon>
        <taxon>Burkholderiales</taxon>
        <taxon>Sutterellaceae</taxon>
        <taxon>Sutterella</taxon>
    </lineage>
</organism>
<feature type="transmembrane region" description="Helical" evidence="8">
    <location>
        <begin position="95"/>
        <end position="115"/>
    </location>
</feature>
<dbReference type="Pfam" id="PF03547">
    <property type="entry name" value="Mem_trans"/>
    <property type="match status" value="2"/>
</dbReference>
<feature type="transmembrane region" description="Helical" evidence="8">
    <location>
        <begin position="232"/>
        <end position="250"/>
    </location>
</feature>
<evidence type="ECO:0000256" key="1">
    <source>
        <dbReference type="ARBA" id="ARBA00004651"/>
    </source>
</evidence>
<dbReference type="eggNOG" id="COG0679">
    <property type="taxonomic scope" value="Bacteria"/>
</dbReference>
<gene>
    <name evidence="9" type="ORF">HMPREF1476_00351</name>
</gene>
<evidence type="ECO:0008006" key="11">
    <source>
        <dbReference type="Google" id="ProtNLM"/>
    </source>
</evidence>
<feature type="transmembrane region" description="Helical" evidence="8">
    <location>
        <begin position="262"/>
        <end position="279"/>
    </location>
</feature>
<dbReference type="InterPro" id="IPR038770">
    <property type="entry name" value="Na+/solute_symporter_sf"/>
</dbReference>
<dbReference type="STRING" id="1203554.HMPREF1476_00351"/>
<dbReference type="Gene3D" id="1.20.1530.20">
    <property type="match status" value="1"/>
</dbReference>
<reference evidence="9 10" key="1">
    <citation type="submission" date="2013-04" db="EMBL/GenBank/DDBJ databases">
        <title>The Genome Sequence of Sutterella wadsworthensis HGA0223.</title>
        <authorList>
            <consortium name="The Broad Institute Genomics Platform"/>
            <person name="Earl A."/>
            <person name="Ward D."/>
            <person name="Feldgarden M."/>
            <person name="Gevers D."/>
            <person name="Schmidt T.M."/>
            <person name="Dover J."/>
            <person name="Dai D."/>
            <person name="Walker B."/>
            <person name="Young S."/>
            <person name="Zeng Q."/>
            <person name="Gargeya S."/>
            <person name="Fitzgerald M."/>
            <person name="Haas B."/>
            <person name="Abouelleil A."/>
            <person name="Allen A.W."/>
            <person name="Alvarado L."/>
            <person name="Arachchi H.M."/>
            <person name="Berlin A.M."/>
            <person name="Chapman S.B."/>
            <person name="Gainer-Dewar J."/>
            <person name="Goldberg J."/>
            <person name="Griggs A."/>
            <person name="Gujja S."/>
            <person name="Hansen M."/>
            <person name="Howarth C."/>
            <person name="Imamovic A."/>
            <person name="Ireland A."/>
            <person name="Larimer J."/>
            <person name="McCowan C."/>
            <person name="Murphy C."/>
            <person name="Pearson M."/>
            <person name="Poon T.W."/>
            <person name="Priest M."/>
            <person name="Roberts A."/>
            <person name="Saif S."/>
            <person name="Shea T."/>
            <person name="Sisk P."/>
            <person name="Sykes S."/>
            <person name="Wortman J."/>
            <person name="Nusbaum C."/>
            <person name="Birren B."/>
        </authorList>
    </citation>
    <scope>NUCLEOTIDE SEQUENCE [LARGE SCALE GENOMIC DNA]</scope>
    <source>
        <strain evidence="9 10">HGA0223</strain>
    </source>
</reference>
<dbReference type="GO" id="GO:0005886">
    <property type="term" value="C:plasma membrane"/>
    <property type="evidence" value="ECO:0007669"/>
    <property type="project" value="UniProtKB-SubCell"/>
</dbReference>
<dbReference type="RefSeq" id="WP_016473761.1">
    <property type="nucleotide sequence ID" value="NZ_KE150480.1"/>
</dbReference>
<keyword evidence="7 8" id="KW-0472">Membrane</keyword>
<evidence type="ECO:0000256" key="8">
    <source>
        <dbReference type="SAM" id="Phobius"/>
    </source>
</evidence>
<dbReference type="PANTHER" id="PTHR36838">
    <property type="entry name" value="AUXIN EFFLUX CARRIER FAMILY PROTEIN"/>
    <property type="match status" value="1"/>
</dbReference>
<dbReference type="PATRIC" id="fig|1203554.3.peg.328"/>
<dbReference type="GeneID" id="64061808"/>
<evidence type="ECO:0000256" key="3">
    <source>
        <dbReference type="ARBA" id="ARBA00022448"/>
    </source>
</evidence>
<evidence type="ECO:0000256" key="5">
    <source>
        <dbReference type="ARBA" id="ARBA00022692"/>
    </source>
</evidence>